<evidence type="ECO:0000256" key="4">
    <source>
        <dbReference type="ARBA" id="ARBA00023004"/>
    </source>
</evidence>
<gene>
    <name evidence="7" type="ORF">AB2Z07_03710</name>
    <name evidence="8" type="ORF">SAMN05660830_02371</name>
</gene>
<dbReference type="EMBL" id="JBFSOO010000002">
    <property type="protein sequence ID" value="MEZ6852642.1"/>
    <property type="molecule type" value="Genomic_DNA"/>
</dbReference>
<dbReference type="InterPro" id="IPR000415">
    <property type="entry name" value="Nitroreductase-like"/>
</dbReference>
<proteinExistence type="inferred from homology"/>
<sequence length="274" mass="31011">MLNFKIDTEKCIQCGLCVNDCPTSIIHFDNDIPSIEFSREDRCLRCMHCLAICPTGAISIFNVQPEDCMQIKGNLPSDDQLETLMRGRRSVRRFKQENVDKELIDRLLALSANAPTAKNAMQLQFSVVDDISIMQKISDHTYRHIAAATREHRIPKDMAHFRALSKAHEEGKDIIFRNAPHMLVVSSPTTGSSPMFDIAIALTHFDLAATNTGLGSLWCGFAIQALSRFVPDFKKLLGVPENHNAMYPVLFGYPDVKYQRTVDRNFQKIHRVTM</sequence>
<dbReference type="GO" id="GO:0016491">
    <property type="term" value="F:oxidoreductase activity"/>
    <property type="evidence" value="ECO:0007669"/>
    <property type="project" value="UniProtKB-KW"/>
</dbReference>
<dbReference type="Gene3D" id="3.40.109.10">
    <property type="entry name" value="NADH Oxidase"/>
    <property type="match status" value="1"/>
</dbReference>
<dbReference type="GO" id="GO:0046872">
    <property type="term" value="F:metal ion binding"/>
    <property type="evidence" value="ECO:0007669"/>
    <property type="project" value="UniProtKB-KW"/>
</dbReference>
<dbReference type="PROSITE" id="PS51379">
    <property type="entry name" value="4FE4S_FER_2"/>
    <property type="match status" value="2"/>
</dbReference>
<dbReference type="GO" id="GO:0051536">
    <property type="term" value="F:iron-sulfur cluster binding"/>
    <property type="evidence" value="ECO:0007669"/>
    <property type="project" value="UniProtKB-KW"/>
</dbReference>
<dbReference type="AlphaFoldDB" id="A0A8G2FII9"/>
<evidence type="ECO:0000259" key="6">
    <source>
        <dbReference type="PROSITE" id="PS51379"/>
    </source>
</evidence>
<dbReference type="InterPro" id="IPR029479">
    <property type="entry name" value="Nitroreductase"/>
</dbReference>
<dbReference type="SUPFAM" id="SSF55469">
    <property type="entry name" value="FMN-dependent nitroreductase-like"/>
    <property type="match status" value="1"/>
</dbReference>
<dbReference type="InterPro" id="IPR017896">
    <property type="entry name" value="4Fe4S_Fe-S-bd"/>
</dbReference>
<accession>A0A8G2FII9</accession>
<evidence type="ECO:0000256" key="2">
    <source>
        <dbReference type="ARBA" id="ARBA00022723"/>
    </source>
</evidence>
<keyword evidence="2" id="KW-0479">Metal-binding</keyword>
<dbReference type="PANTHER" id="PTHR43673">
    <property type="entry name" value="NAD(P)H NITROREDUCTASE YDGI-RELATED"/>
    <property type="match status" value="1"/>
</dbReference>
<keyword evidence="5" id="KW-0411">Iron-sulfur</keyword>
<evidence type="ECO:0000313" key="9">
    <source>
        <dbReference type="Proteomes" id="UP000184001"/>
    </source>
</evidence>
<organism evidence="8 9">
    <name type="scientific">Halodesulfovibrio aestuarii</name>
    <dbReference type="NCBI Taxonomy" id="126333"/>
    <lineage>
        <taxon>Bacteria</taxon>
        <taxon>Pseudomonadati</taxon>
        <taxon>Thermodesulfobacteriota</taxon>
        <taxon>Desulfovibrionia</taxon>
        <taxon>Desulfovibrionales</taxon>
        <taxon>Desulfovibrionaceae</taxon>
        <taxon>Halodesulfovibrio</taxon>
    </lineage>
</organism>
<evidence type="ECO:0000313" key="8">
    <source>
        <dbReference type="EMBL" id="SHJ40255.1"/>
    </source>
</evidence>
<dbReference type="Gene3D" id="3.30.70.20">
    <property type="match status" value="1"/>
</dbReference>
<dbReference type="Pfam" id="PF12838">
    <property type="entry name" value="Fer4_7"/>
    <property type="match status" value="1"/>
</dbReference>
<dbReference type="RefSeq" id="WP_020001045.1">
    <property type="nucleotide sequence ID" value="NZ_CP192217.1"/>
</dbReference>
<keyword evidence="3" id="KW-0560">Oxidoreductase</keyword>
<dbReference type="Proteomes" id="UP000184001">
    <property type="component" value="Unassembled WGS sequence"/>
</dbReference>
<name>A0A8G2FII9_9BACT</name>
<feature type="domain" description="4Fe-4S ferredoxin-type" evidence="6">
    <location>
        <begin position="33"/>
        <end position="63"/>
    </location>
</feature>
<dbReference type="Pfam" id="PF00881">
    <property type="entry name" value="Nitroreductase"/>
    <property type="match status" value="1"/>
</dbReference>
<dbReference type="CDD" id="cd02143">
    <property type="entry name" value="nitroreductase_FeS-like"/>
    <property type="match status" value="1"/>
</dbReference>
<comment type="caution">
    <text evidence="8">The sequence shown here is derived from an EMBL/GenBank/DDBJ whole genome shotgun (WGS) entry which is preliminary data.</text>
</comment>
<reference evidence="7 10" key="2">
    <citation type="submission" date="2024-07" db="EMBL/GenBank/DDBJ databases">
        <title>Active virus-host system and metabolic interactions in a Lokiarchaeon culture.</title>
        <authorList>
            <person name="Ponce Toledo R.I."/>
            <person name="Rodrigues Oliveira T."/>
            <person name="Schleper C."/>
        </authorList>
    </citation>
    <scope>NUCLEOTIDE SEQUENCE [LARGE SCALE GENOMIC DNA]</scope>
    <source>
        <strain evidence="7 10">B35</strain>
    </source>
</reference>
<evidence type="ECO:0000256" key="3">
    <source>
        <dbReference type="ARBA" id="ARBA00023002"/>
    </source>
</evidence>
<evidence type="ECO:0000256" key="5">
    <source>
        <dbReference type="ARBA" id="ARBA00023014"/>
    </source>
</evidence>
<evidence type="ECO:0000313" key="10">
    <source>
        <dbReference type="Proteomes" id="UP001568358"/>
    </source>
</evidence>
<evidence type="ECO:0000256" key="1">
    <source>
        <dbReference type="ARBA" id="ARBA00007118"/>
    </source>
</evidence>
<dbReference type="PROSITE" id="PS00198">
    <property type="entry name" value="4FE4S_FER_1"/>
    <property type="match status" value="2"/>
</dbReference>
<feature type="domain" description="4Fe-4S ferredoxin-type" evidence="6">
    <location>
        <begin position="2"/>
        <end position="31"/>
    </location>
</feature>
<keyword evidence="4" id="KW-0408">Iron</keyword>
<dbReference type="InterPro" id="IPR017900">
    <property type="entry name" value="4Fe4S_Fe_S_CS"/>
</dbReference>
<reference evidence="8 9" key="1">
    <citation type="submission" date="2016-11" db="EMBL/GenBank/DDBJ databases">
        <authorList>
            <person name="Varghese N."/>
            <person name="Submissions S."/>
        </authorList>
    </citation>
    <scope>NUCLEOTIDE SEQUENCE [LARGE SCALE GENOMIC DNA]</scope>
    <source>
        <strain evidence="8 9">DSM 17919</strain>
    </source>
</reference>
<evidence type="ECO:0000313" key="7">
    <source>
        <dbReference type="EMBL" id="MEZ6852642.1"/>
    </source>
</evidence>
<dbReference type="EMBL" id="FQZR01000005">
    <property type="protein sequence ID" value="SHJ40255.1"/>
    <property type="molecule type" value="Genomic_DNA"/>
</dbReference>
<comment type="similarity">
    <text evidence="1">Belongs to the nitroreductase family.</text>
</comment>
<protein>
    <submittedName>
        <fullName evidence="7 8">Nitroreductase</fullName>
    </submittedName>
</protein>
<dbReference type="Proteomes" id="UP001568358">
    <property type="component" value="Unassembled WGS sequence"/>
</dbReference>
<dbReference type="SUPFAM" id="SSF54862">
    <property type="entry name" value="4Fe-4S ferredoxins"/>
    <property type="match status" value="1"/>
</dbReference>
<dbReference type="PANTHER" id="PTHR43673:SF10">
    <property type="entry name" value="NADH DEHYDROGENASE_NAD(P)H NITROREDUCTASE XCC3605-RELATED"/>
    <property type="match status" value="1"/>
</dbReference>
<keyword evidence="10" id="KW-1185">Reference proteome</keyword>